<dbReference type="AlphaFoldDB" id="A0A820RNJ5"/>
<feature type="non-terminal residue" evidence="1">
    <location>
        <position position="64"/>
    </location>
</feature>
<reference evidence="1" key="1">
    <citation type="submission" date="2021-02" db="EMBL/GenBank/DDBJ databases">
        <authorList>
            <person name="Nowell W R."/>
        </authorList>
    </citation>
    <scope>NUCLEOTIDE SEQUENCE</scope>
</reference>
<gene>
    <name evidence="1" type="ORF">OXD698_LOCUS53883</name>
</gene>
<evidence type="ECO:0000313" key="1">
    <source>
        <dbReference type="EMBL" id="CAF4442089.1"/>
    </source>
</evidence>
<feature type="non-terminal residue" evidence="1">
    <location>
        <position position="1"/>
    </location>
</feature>
<sequence>DLQLNPGAYSVDPDQNSFDASKWKYTYYCRIYGLYNFPNFQGILLPIENSKIDPYNQSCLSNQS</sequence>
<accession>A0A820RNJ5</accession>
<comment type="caution">
    <text evidence="1">The sequence shown here is derived from an EMBL/GenBank/DDBJ whole genome shotgun (WGS) entry which is preliminary data.</text>
</comment>
<proteinExistence type="predicted"/>
<dbReference type="EMBL" id="CAJOAZ010031723">
    <property type="protein sequence ID" value="CAF4442089.1"/>
    <property type="molecule type" value="Genomic_DNA"/>
</dbReference>
<dbReference type="Proteomes" id="UP000663844">
    <property type="component" value="Unassembled WGS sequence"/>
</dbReference>
<name>A0A820RNJ5_9BILA</name>
<protein>
    <submittedName>
        <fullName evidence="1">Uncharacterized protein</fullName>
    </submittedName>
</protein>
<organism evidence="1 2">
    <name type="scientific">Adineta steineri</name>
    <dbReference type="NCBI Taxonomy" id="433720"/>
    <lineage>
        <taxon>Eukaryota</taxon>
        <taxon>Metazoa</taxon>
        <taxon>Spiralia</taxon>
        <taxon>Gnathifera</taxon>
        <taxon>Rotifera</taxon>
        <taxon>Eurotatoria</taxon>
        <taxon>Bdelloidea</taxon>
        <taxon>Adinetida</taxon>
        <taxon>Adinetidae</taxon>
        <taxon>Adineta</taxon>
    </lineage>
</organism>
<evidence type="ECO:0000313" key="2">
    <source>
        <dbReference type="Proteomes" id="UP000663844"/>
    </source>
</evidence>